<gene>
    <name evidence="2" type="ORF">E2C01_018018</name>
</gene>
<keyword evidence="3" id="KW-1185">Reference proteome</keyword>
<feature type="compositionally biased region" description="Polar residues" evidence="1">
    <location>
        <begin position="135"/>
        <end position="145"/>
    </location>
</feature>
<feature type="compositionally biased region" description="Basic and acidic residues" evidence="1">
    <location>
        <begin position="33"/>
        <end position="45"/>
    </location>
</feature>
<comment type="caution">
    <text evidence="2">The sequence shown here is derived from an EMBL/GenBank/DDBJ whole genome shotgun (WGS) entry which is preliminary data.</text>
</comment>
<feature type="region of interest" description="Disordered" evidence="1">
    <location>
        <begin position="71"/>
        <end position="145"/>
    </location>
</feature>
<name>A0A5B7DVN3_PORTR</name>
<protein>
    <submittedName>
        <fullName evidence="2">Uncharacterized protein</fullName>
    </submittedName>
</protein>
<evidence type="ECO:0000313" key="2">
    <source>
        <dbReference type="EMBL" id="MPC24924.1"/>
    </source>
</evidence>
<dbReference type="Proteomes" id="UP000324222">
    <property type="component" value="Unassembled WGS sequence"/>
</dbReference>
<dbReference type="AlphaFoldDB" id="A0A5B7DVN3"/>
<organism evidence="2 3">
    <name type="scientific">Portunus trituberculatus</name>
    <name type="common">Swimming crab</name>
    <name type="synonym">Neptunus trituberculatus</name>
    <dbReference type="NCBI Taxonomy" id="210409"/>
    <lineage>
        <taxon>Eukaryota</taxon>
        <taxon>Metazoa</taxon>
        <taxon>Ecdysozoa</taxon>
        <taxon>Arthropoda</taxon>
        <taxon>Crustacea</taxon>
        <taxon>Multicrustacea</taxon>
        <taxon>Malacostraca</taxon>
        <taxon>Eumalacostraca</taxon>
        <taxon>Eucarida</taxon>
        <taxon>Decapoda</taxon>
        <taxon>Pleocyemata</taxon>
        <taxon>Brachyura</taxon>
        <taxon>Eubrachyura</taxon>
        <taxon>Portunoidea</taxon>
        <taxon>Portunidae</taxon>
        <taxon>Portuninae</taxon>
        <taxon>Portunus</taxon>
    </lineage>
</organism>
<evidence type="ECO:0000256" key="1">
    <source>
        <dbReference type="SAM" id="MobiDB-lite"/>
    </source>
</evidence>
<accession>A0A5B7DVN3</accession>
<reference evidence="2 3" key="1">
    <citation type="submission" date="2019-05" db="EMBL/GenBank/DDBJ databases">
        <title>Another draft genome of Portunus trituberculatus and its Hox gene families provides insights of decapod evolution.</title>
        <authorList>
            <person name="Jeong J.-H."/>
            <person name="Song I."/>
            <person name="Kim S."/>
            <person name="Choi T."/>
            <person name="Kim D."/>
            <person name="Ryu S."/>
            <person name="Kim W."/>
        </authorList>
    </citation>
    <scope>NUCLEOTIDE SEQUENCE [LARGE SCALE GENOMIC DNA]</scope>
    <source>
        <tissue evidence="2">Muscle</tissue>
    </source>
</reference>
<proteinExistence type="predicted"/>
<sequence length="145" mass="15037">MQPFPEVPQAPGTSQTDLLESNAEPLSNDELIELDKASQEAEKRETRKKNLCVAWTSKLLENVSVVLKSSGNSEGTHAVLVTPANPATAGPSTSATNGSTAGPYSISSFLKPVKRADPATAAPSTSASNSADDILSSSAHSVEDK</sequence>
<evidence type="ECO:0000313" key="3">
    <source>
        <dbReference type="Proteomes" id="UP000324222"/>
    </source>
</evidence>
<dbReference type="EMBL" id="VSRR010001390">
    <property type="protein sequence ID" value="MPC24924.1"/>
    <property type="molecule type" value="Genomic_DNA"/>
</dbReference>
<feature type="compositionally biased region" description="Polar residues" evidence="1">
    <location>
        <begin position="90"/>
        <end position="108"/>
    </location>
</feature>
<feature type="region of interest" description="Disordered" evidence="1">
    <location>
        <begin position="1"/>
        <end position="48"/>
    </location>
</feature>
<feature type="compositionally biased region" description="Low complexity" evidence="1">
    <location>
        <begin position="118"/>
        <end position="133"/>
    </location>
</feature>